<dbReference type="Proteomes" id="UP001589693">
    <property type="component" value="Unassembled WGS sequence"/>
</dbReference>
<evidence type="ECO:0000313" key="3">
    <source>
        <dbReference type="Proteomes" id="UP001589693"/>
    </source>
</evidence>
<feature type="domain" description="Tetracyclin repressor-like C-terminal" evidence="1">
    <location>
        <begin position="31"/>
        <end position="87"/>
    </location>
</feature>
<evidence type="ECO:0000259" key="1">
    <source>
        <dbReference type="Pfam" id="PF17929"/>
    </source>
</evidence>
<comment type="caution">
    <text evidence="2">The sequence shown here is derived from an EMBL/GenBank/DDBJ whole genome shotgun (WGS) entry which is preliminary data.</text>
</comment>
<dbReference type="Pfam" id="PF17929">
    <property type="entry name" value="TetR_C_34"/>
    <property type="match status" value="1"/>
</dbReference>
<dbReference type="RefSeq" id="WP_377851569.1">
    <property type="nucleotide sequence ID" value="NZ_JBHLZU010000009.1"/>
</dbReference>
<sequence length="91" mass="9695">MRLAHDFFAQTAEQLPKVVEANDPAPARAMTVASALATAFAAHPMLCELLSAQAGALEHNVSAELVARCERDGYQSLAGFTAAHRTVCVWV</sequence>
<organism evidence="2 3">
    <name type="scientific">Allokutzneria oryzae</name>
    <dbReference type="NCBI Taxonomy" id="1378989"/>
    <lineage>
        <taxon>Bacteria</taxon>
        <taxon>Bacillati</taxon>
        <taxon>Actinomycetota</taxon>
        <taxon>Actinomycetes</taxon>
        <taxon>Pseudonocardiales</taxon>
        <taxon>Pseudonocardiaceae</taxon>
        <taxon>Allokutzneria</taxon>
    </lineage>
</organism>
<name>A0ABV5ZU20_9PSEU</name>
<dbReference type="InterPro" id="IPR041483">
    <property type="entry name" value="TetR_C_34"/>
</dbReference>
<gene>
    <name evidence="2" type="ORF">ACFFQA_10510</name>
</gene>
<reference evidence="2 3" key="1">
    <citation type="submission" date="2024-09" db="EMBL/GenBank/DDBJ databases">
        <authorList>
            <person name="Sun Q."/>
            <person name="Mori K."/>
        </authorList>
    </citation>
    <scope>NUCLEOTIDE SEQUENCE [LARGE SCALE GENOMIC DNA]</scope>
    <source>
        <strain evidence="2 3">TBRC 7907</strain>
    </source>
</reference>
<accession>A0ABV5ZU20</accession>
<dbReference type="Gene3D" id="1.10.357.10">
    <property type="entry name" value="Tetracycline Repressor, domain 2"/>
    <property type="match status" value="1"/>
</dbReference>
<dbReference type="EMBL" id="JBHLZU010000009">
    <property type="protein sequence ID" value="MFB9904368.1"/>
    <property type="molecule type" value="Genomic_DNA"/>
</dbReference>
<evidence type="ECO:0000313" key="2">
    <source>
        <dbReference type="EMBL" id="MFB9904368.1"/>
    </source>
</evidence>
<keyword evidence="3" id="KW-1185">Reference proteome</keyword>
<proteinExistence type="predicted"/>
<protein>
    <recommendedName>
        <fullName evidence="1">Tetracyclin repressor-like C-terminal domain-containing protein</fullName>
    </recommendedName>
</protein>